<sequence length="169" mass="19269">MSTSTVTETETPQPKPGDSIVWRFNDDPMPKVPQTGGCRCGTVRFHIQHEVLTKQPGFHIPVKMCNCSICGRNGYLMIFPERDEIEWISGKDTLSEYRFATEKNAHKFCGRCGSSVLMDPEGTWKSWAGDVVGLNVRMLDDWDFEDLHLHKKNRKDCDPSKYATQIKAE</sequence>
<dbReference type="OMA" id="SEYRFAT"/>
<dbReference type="InterPro" id="IPR006913">
    <property type="entry name" value="CENP-V/GFA"/>
</dbReference>
<dbReference type="AlphaFoldDB" id="W3XM94"/>
<evidence type="ECO:0000259" key="4">
    <source>
        <dbReference type="PROSITE" id="PS51891"/>
    </source>
</evidence>
<evidence type="ECO:0000313" key="5">
    <source>
        <dbReference type="EMBL" id="ETS87114.1"/>
    </source>
</evidence>
<keyword evidence="3" id="KW-0862">Zinc</keyword>
<dbReference type="GO" id="GO:0016846">
    <property type="term" value="F:carbon-sulfur lyase activity"/>
    <property type="evidence" value="ECO:0007669"/>
    <property type="project" value="InterPro"/>
</dbReference>
<name>W3XM94_PESFW</name>
<dbReference type="PANTHER" id="PTHR28620">
    <property type="entry name" value="CENTROMERE PROTEIN V"/>
    <property type="match status" value="1"/>
</dbReference>
<dbReference type="InterPro" id="IPR011057">
    <property type="entry name" value="Mss4-like_sf"/>
</dbReference>
<dbReference type="SUPFAM" id="SSF51316">
    <property type="entry name" value="Mss4-like"/>
    <property type="match status" value="1"/>
</dbReference>
<dbReference type="InterPro" id="IPR052355">
    <property type="entry name" value="CENP-V-like"/>
</dbReference>
<dbReference type="eggNOG" id="ENOG502SYFF">
    <property type="taxonomic scope" value="Eukaryota"/>
</dbReference>
<accession>W3XM94</accession>
<dbReference type="Gene3D" id="2.170.150.70">
    <property type="match status" value="1"/>
</dbReference>
<evidence type="ECO:0000256" key="1">
    <source>
        <dbReference type="ARBA" id="ARBA00005495"/>
    </source>
</evidence>
<dbReference type="EMBL" id="KI912109">
    <property type="protein sequence ID" value="ETS87114.1"/>
    <property type="molecule type" value="Genomic_DNA"/>
</dbReference>
<dbReference type="GO" id="GO:0046872">
    <property type="term" value="F:metal ion binding"/>
    <property type="evidence" value="ECO:0007669"/>
    <property type="project" value="UniProtKB-KW"/>
</dbReference>
<feature type="domain" description="CENP-V/GFA" evidence="4">
    <location>
        <begin position="34"/>
        <end position="163"/>
    </location>
</feature>
<dbReference type="InParanoid" id="W3XM94"/>
<dbReference type="Pfam" id="PF04828">
    <property type="entry name" value="GFA"/>
    <property type="match status" value="1"/>
</dbReference>
<dbReference type="GeneID" id="19265955"/>
<keyword evidence="2" id="KW-0479">Metal-binding</keyword>
<dbReference type="PROSITE" id="PS51891">
    <property type="entry name" value="CENP_V_GFA"/>
    <property type="match status" value="1"/>
</dbReference>
<organism evidence="5 6">
    <name type="scientific">Pestalotiopsis fici (strain W106-1 / CGMCC3.15140)</name>
    <dbReference type="NCBI Taxonomy" id="1229662"/>
    <lineage>
        <taxon>Eukaryota</taxon>
        <taxon>Fungi</taxon>
        <taxon>Dikarya</taxon>
        <taxon>Ascomycota</taxon>
        <taxon>Pezizomycotina</taxon>
        <taxon>Sordariomycetes</taxon>
        <taxon>Xylariomycetidae</taxon>
        <taxon>Amphisphaeriales</taxon>
        <taxon>Sporocadaceae</taxon>
        <taxon>Pestalotiopsis</taxon>
    </lineage>
</organism>
<comment type="similarity">
    <text evidence="1">Belongs to the Gfa family.</text>
</comment>
<reference evidence="6" key="1">
    <citation type="journal article" date="2015" name="BMC Genomics">
        <title>Genomic and transcriptomic analysis of the endophytic fungus Pestalotiopsis fici reveals its lifestyle and high potential for synthesis of natural products.</title>
        <authorList>
            <person name="Wang X."/>
            <person name="Zhang X."/>
            <person name="Liu L."/>
            <person name="Xiang M."/>
            <person name="Wang W."/>
            <person name="Sun X."/>
            <person name="Che Y."/>
            <person name="Guo L."/>
            <person name="Liu G."/>
            <person name="Guo L."/>
            <person name="Wang C."/>
            <person name="Yin W.B."/>
            <person name="Stadler M."/>
            <person name="Zhang X."/>
            <person name="Liu X."/>
        </authorList>
    </citation>
    <scope>NUCLEOTIDE SEQUENCE [LARGE SCALE GENOMIC DNA]</scope>
    <source>
        <strain evidence="6">W106-1 / CGMCC3.15140</strain>
    </source>
</reference>
<gene>
    <name evidence="5" type="ORF">PFICI_00942</name>
</gene>
<dbReference type="KEGG" id="pfy:PFICI_00942"/>
<keyword evidence="6" id="KW-1185">Reference proteome</keyword>
<dbReference type="RefSeq" id="XP_007827714.1">
    <property type="nucleotide sequence ID" value="XM_007829523.1"/>
</dbReference>
<evidence type="ECO:0000256" key="2">
    <source>
        <dbReference type="ARBA" id="ARBA00022723"/>
    </source>
</evidence>
<evidence type="ECO:0000256" key="3">
    <source>
        <dbReference type="ARBA" id="ARBA00022833"/>
    </source>
</evidence>
<dbReference type="HOGENOM" id="CLU_055491_7_0_1"/>
<dbReference type="Proteomes" id="UP000030651">
    <property type="component" value="Unassembled WGS sequence"/>
</dbReference>
<protein>
    <recommendedName>
        <fullName evidence="4">CENP-V/GFA domain-containing protein</fullName>
    </recommendedName>
</protein>
<proteinExistence type="inferred from homology"/>
<dbReference type="OrthoDB" id="2993351at2759"/>
<dbReference type="PANTHER" id="PTHR28620:SF1">
    <property type="entry name" value="CENP-V_GFA DOMAIN-CONTAINING PROTEIN"/>
    <property type="match status" value="1"/>
</dbReference>
<evidence type="ECO:0000313" key="6">
    <source>
        <dbReference type="Proteomes" id="UP000030651"/>
    </source>
</evidence>